<dbReference type="InterPro" id="IPR058701">
    <property type="entry name" value="PhiTE_072-like"/>
</dbReference>
<evidence type="ECO:0000313" key="2">
    <source>
        <dbReference type="Proteomes" id="UP001253193"/>
    </source>
</evidence>
<gene>
    <name evidence="1" type="ORF">QX249_12595</name>
</gene>
<organism evidence="1 2">
    <name type="scientific">Vibrio parahaemolyticus</name>
    <dbReference type="NCBI Taxonomy" id="670"/>
    <lineage>
        <taxon>Bacteria</taxon>
        <taxon>Pseudomonadati</taxon>
        <taxon>Pseudomonadota</taxon>
        <taxon>Gammaproteobacteria</taxon>
        <taxon>Vibrionales</taxon>
        <taxon>Vibrionaceae</taxon>
        <taxon>Vibrio</taxon>
    </lineage>
</organism>
<dbReference type="Proteomes" id="UP001253193">
    <property type="component" value="Unassembled WGS sequence"/>
</dbReference>
<evidence type="ECO:0000313" key="1">
    <source>
        <dbReference type="EMBL" id="MDS1821503.1"/>
    </source>
</evidence>
<proteinExistence type="predicted"/>
<comment type="caution">
    <text evidence="1">The sequence shown here is derived from an EMBL/GenBank/DDBJ whole genome shotgun (WGS) entry which is preliminary data.</text>
</comment>
<dbReference type="EMBL" id="JAUHGG010000003">
    <property type="protein sequence ID" value="MDS1821503.1"/>
    <property type="molecule type" value="Genomic_DNA"/>
</dbReference>
<dbReference type="RefSeq" id="WP_311020399.1">
    <property type="nucleotide sequence ID" value="NZ_JAUHGG010000003.1"/>
</dbReference>
<protein>
    <recommendedName>
        <fullName evidence="3">DUF4303 domain-containing protein</fullName>
    </recommendedName>
</protein>
<dbReference type="AlphaFoldDB" id="A0AAW8Q4V5"/>
<name>A0AAW8Q4V5_VIBPH</name>
<reference evidence="1" key="1">
    <citation type="submission" date="2023-06" db="EMBL/GenBank/DDBJ databases">
        <title>Genomic Diversity of Vibrio spp. and Metagenomic Analysis of Pathogens in Florida Gulf Coastal Waters Following Hurricane Ian.</title>
        <authorList>
            <person name="Brumfield K.D."/>
        </authorList>
    </citation>
    <scope>NUCLEOTIDE SEQUENCE</scope>
    <source>
        <strain evidence="1">WBS2B-138</strain>
    </source>
</reference>
<accession>A0AAW8Q4V5</accession>
<evidence type="ECO:0008006" key="3">
    <source>
        <dbReference type="Google" id="ProtNLM"/>
    </source>
</evidence>
<sequence length="369" mass="42216">MKVIKKSSDVIEINHDGWYPIRVMVFFHTNLESRIVIQTGSNAWTYFWDGKSARGDNFYRYFCESPTSCLASNLVDRATFKFEEVDEEAWVEAVSERIDKLVESGAMSDEDAEYAKEECCEWLSSATDEWELGNDIDWTKPDSLSQEEFDLLALDTVPLKTKDTREYNMMKDLVDIVKSAFIELGYVSCEDVITTICDGVGVVTAKLVDFSNNEGRLVLSCPKGEWEAYWGSLGHDSIGEFIASMDLGYLLRKISPQYFELTREIDYQAIQGDMRTQILEKRRMESLTKEEARLLWGVDWVSCAPNGTGDLQGDWVKPKEVSDALFKKFGIGDEYYEHPTRSTKEFSQFSLAMQAAHEAIKDKFLIKNT</sequence>
<dbReference type="Pfam" id="PF26211">
    <property type="entry name" value="Phage_phiTE_072"/>
    <property type="match status" value="2"/>
</dbReference>